<feature type="region of interest" description="Disordered" evidence="1">
    <location>
        <begin position="70"/>
        <end position="97"/>
    </location>
</feature>
<sequence length="386" mass="40228">MLSMFNEADLGAGDWPMQFDNGNGGNNSNGPASFSLDSFMQMTAVDGPLLTGDAANMLAGLTPSMDTQSPNCISNANTGPTPAAQPAESASSSTGTISSAPFAQRLSKLVVDADLLYGALPSEAAMHAPLGGGENDGAPFLDYVNRPHYSPDKFAKKEFLERVFDITQRLSSAYGEAVPRAGPSADKTAAGTAADEAACEFDNCLHNAVLPGNLAALETAFLESGLAGRLPATSDATVVDSTVVALLMAAHTRLLNILVRILQGIFTCYRLRVASSTLNVAEMQLPDLVIGGSFVPPKGSAALVHAFLLRHLLDTLQSGVDRFLEALEGGGSSSSRRETASSTAPLASRELHIAALQFAVLKERHDATLKHLVAVGMDLASTGLIK</sequence>
<gene>
    <name evidence="2" type="ORF">SCUCBS95973_008479</name>
</gene>
<keyword evidence="3" id="KW-1185">Reference proteome</keyword>
<evidence type="ECO:0008006" key="4">
    <source>
        <dbReference type="Google" id="ProtNLM"/>
    </source>
</evidence>
<evidence type="ECO:0000313" key="2">
    <source>
        <dbReference type="EMBL" id="CAK7233097.1"/>
    </source>
</evidence>
<proteinExistence type="predicted"/>
<feature type="compositionally biased region" description="Low complexity" evidence="1">
    <location>
        <begin position="80"/>
        <end position="97"/>
    </location>
</feature>
<evidence type="ECO:0000313" key="3">
    <source>
        <dbReference type="Proteomes" id="UP001642405"/>
    </source>
</evidence>
<accession>A0ABP0CLW2</accession>
<name>A0ABP0CLW2_9PEZI</name>
<protein>
    <recommendedName>
        <fullName evidence="4">C6 zinc finger domain containing protein</fullName>
    </recommendedName>
</protein>
<dbReference type="Proteomes" id="UP001642405">
    <property type="component" value="Unassembled WGS sequence"/>
</dbReference>
<dbReference type="EMBL" id="CAWUHB010000070">
    <property type="protein sequence ID" value="CAK7233097.1"/>
    <property type="molecule type" value="Genomic_DNA"/>
</dbReference>
<evidence type="ECO:0000256" key="1">
    <source>
        <dbReference type="SAM" id="MobiDB-lite"/>
    </source>
</evidence>
<comment type="caution">
    <text evidence="2">The sequence shown here is derived from an EMBL/GenBank/DDBJ whole genome shotgun (WGS) entry which is preliminary data.</text>
</comment>
<feature type="compositionally biased region" description="Polar residues" evidence="1">
    <location>
        <begin position="70"/>
        <end position="79"/>
    </location>
</feature>
<reference evidence="2 3" key="1">
    <citation type="submission" date="2024-01" db="EMBL/GenBank/DDBJ databases">
        <authorList>
            <person name="Allen C."/>
            <person name="Tagirdzhanova G."/>
        </authorList>
    </citation>
    <scope>NUCLEOTIDE SEQUENCE [LARGE SCALE GENOMIC DNA]</scope>
</reference>
<organism evidence="2 3">
    <name type="scientific">Sporothrix curviconia</name>
    <dbReference type="NCBI Taxonomy" id="1260050"/>
    <lineage>
        <taxon>Eukaryota</taxon>
        <taxon>Fungi</taxon>
        <taxon>Dikarya</taxon>
        <taxon>Ascomycota</taxon>
        <taxon>Pezizomycotina</taxon>
        <taxon>Sordariomycetes</taxon>
        <taxon>Sordariomycetidae</taxon>
        <taxon>Ophiostomatales</taxon>
        <taxon>Ophiostomataceae</taxon>
        <taxon>Sporothrix</taxon>
    </lineage>
</organism>
<feature type="region of interest" description="Disordered" evidence="1">
    <location>
        <begin position="13"/>
        <end position="32"/>
    </location>
</feature>